<gene>
    <name evidence="1" type="ORF">PENNAL_c0002G09025</name>
</gene>
<keyword evidence="2" id="KW-1185">Reference proteome</keyword>
<dbReference type="Proteomes" id="UP000191691">
    <property type="component" value="Unassembled WGS sequence"/>
</dbReference>
<accession>A0A1V6Z7E8</accession>
<name>A0A1V6Z7E8_PENNA</name>
<protein>
    <submittedName>
        <fullName evidence="1">Uncharacterized protein</fullName>
    </submittedName>
</protein>
<organism evidence="1 2">
    <name type="scientific">Penicillium nalgiovense</name>
    <dbReference type="NCBI Taxonomy" id="60175"/>
    <lineage>
        <taxon>Eukaryota</taxon>
        <taxon>Fungi</taxon>
        <taxon>Dikarya</taxon>
        <taxon>Ascomycota</taxon>
        <taxon>Pezizomycotina</taxon>
        <taxon>Eurotiomycetes</taxon>
        <taxon>Eurotiomycetidae</taxon>
        <taxon>Eurotiales</taxon>
        <taxon>Aspergillaceae</taxon>
        <taxon>Penicillium</taxon>
    </lineage>
</organism>
<dbReference type="AlphaFoldDB" id="A0A1V6Z7E8"/>
<dbReference type="EMBL" id="MOOB01000002">
    <property type="protein sequence ID" value="OQE95623.1"/>
    <property type="molecule type" value="Genomic_DNA"/>
</dbReference>
<evidence type="ECO:0000313" key="1">
    <source>
        <dbReference type="EMBL" id="OQE95623.1"/>
    </source>
</evidence>
<dbReference type="STRING" id="60175.A0A1V6Z7E8"/>
<comment type="caution">
    <text evidence="1">The sequence shown here is derived from an EMBL/GenBank/DDBJ whole genome shotgun (WGS) entry which is preliminary data.</text>
</comment>
<dbReference type="OMA" id="SIRWVIN"/>
<evidence type="ECO:0000313" key="2">
    <source>
        <dbReference type="Proteomes" id="UP000191691"/>
    </source>
</evidence>
<proteinExistence type="predicted"/>
<reference evidence="2" key="1">
    <citation type="journal article" date="2017" name="Nat. Microbiol.">
        <title>Global analysis of biosynthetic gene clusters reveals vast potential of secondary metabolite production in Penicillium species.</title>
        <authorList>
            <person name="Nielsen J.C."/>
            <person name="Grijseels S."/>
            <person name="Prigent S."/>
            <person name="Ji B."/>
            <person name="Dainat J."/>
            <person name="Nielsen K.F."/>
            <person name="Frisvad J.C."/>
            <person name="Workman M."/>
            <person name="Nielsen J."/>
        </authorList>
    </citation>
    <scope>NUCLEOTIDE SEQUENCE [LARGE SCALE GENOMIC DNA]</scope>
    <source>
        <strain evidence="2">IBT 13039</strain>
    </source>
</reference>
<sequence length="229" mass="25835">MPKSKATTQKAVESPAWEKVSLLDKLKLVVKDYLDRKVDETQLRKTAEEVDEASQQYKTISISSLSLKEVVKVLKLKLDDKDSEFKHVSPVQLPPILVGTLALIESASSRSPSTEASIRWVINALLLNAHRIASSHVPYAQPINIQTERPYKHGPVCLKREKVILSARPDYGIWYGDNETVYLNVLVVEAKKTDHESGVAQALGYMGEYLTMPNVLYIFWPEYPRSVDI</sequence>